<feature type="region of interest" description="Disordered" evidence="1">
    <location>
        <begin position="101"/>
        <end position="152"/>
    </location>
</feature>
<reference evidence="4 5" key="1">
    <citation type="journal article" date="2016" name="Nat. Commun.">
        <title>Thousands of microbial genomes shed light on interconnected biogeochemical processes in an aquifer system.</title>
        <authorList>
            <person name="Anantharaman K."/>
            <person name="Brown C.T."/>
            <person name="Hug L.A."/>
            <person name="Sharon I."/>
            <person name="Castelle C.J."/>
            <person name="Probst A.J."/>
            <person name="Thomas B.C."/>
            <person name="Singh A."/>
            <person name="Wilkins M.J."/>
            <person name="Karaoz U."/>
            <person name="Brodie E.L."/>
            <person name="Williams K.H."/>
            <person name="Hubbard S.S."/>
            <person name="Banfield J.F."/>
        </authorList>
    </citation>
    <scope>NUCLEOTIDE SEQUENCE [LARGE SCALE GENOMIC DNA]</scope>
</reference>
<evidence type="ECO:0000259" key="3">
    <source>
        <dbReference type="PROSITE" id="PS51841"/>
    </source>
</evidence>
<keyword evidence="2" id="KW-1133">Transmembrane helix</keyword>
<evidence type="ECO:0000256" key="1">
    <source>
        <dbReference type="SAM" id="MobiDB-lite"/>
    </source>
</evidence>
<keyword evidence="2" id="KW-0812">Transmembrane</keyword>
<dbReference type="InterPro" id="IPR001322">
    <property type="entry name" value="Lamin_tail_dom"/>
</dbReference>
<proteinExistence type="predicted"/>
<sequence>MNDFRNRLIFVGSLGVVFIFTLIFSYGPGYGGRLSAFLGNNVTNSPKMSPSDMVTPMVTQKKMVTLQNVTNVTTVSPTLSPSLYNDSQYYSVSPSVTPLSSDVTTVSPTLSPQTSVSPSLSTTPRSTTSTPQPSETPSPTPSPTQTPTPTSVTIDVGSVVINEIAWMGTGGTAKLSNDEWIELYNTTSRTIDLTGWILKSLTGTSPDPQIALSNSIQPFGFYLLERTDDTTVSNILAGQVYTGSLLDTGENLELVAPSGLLIDAVRSEGLWYAGNKEGRFSMERIDSSKFGDISNNWGTNNGLIVNGLNSDDGPINGTPGAPNSVTTP</sequence>
<dbReference type="InterPro" id="IPR036415">
    <property type="entry name" value="Lamin_tail_dom_sf"/>
</dbReference>
<comment type="caution">
    <text evidence="4">The sequence shown here is derived from an EMBL/GenBank/DDBJ whole genome shotgun (WGS) entry which is preliminary data.</text>
</comment>
<dbReference type="AlphaFoldDB" id="A0A1F8EDV2"/>
<feature type="compositionally biased region" description="Low complexity" evidence="1">
    <location>
        <begin position="104"/>
        <end position="133"/>
    </location>
</feature>
<evidence type="ECO:0000313" key="5">
    <source>
        <dbReference type="Proteomes" id="UP000178520"/>
    </source>
</evidence>
<protein>
    <recommendedName>
        <fullName evidence="3">LTD domain-containing protein</fullName>
    </recommendedName>
</protein>
<evidence type="ECO:0000256" key="2">
    <source>
        <dbReference type="SAM" id="Phobius"/>
    </source>
</evidence>
<organism evidence="4 5">
    <name type="scientific">Candidatus Yanofskybacteria bacterium RIFCSPHIGHO2_01_FULL_41_21</name>
    <dbReference type="NCBI Taxonomy" id="1802660"/>
    <lineage>
        <taxon>Bacteria</taxon>
        <taxon>Candidatus Yanofskyibacteriota</taxon>
    </lineage>
</organism>
<dbReference type="EMBL" id="MGJA01000003">
    <property type="protein sequence ID" value="OGM98155.1"/>
    <property type="molecule type" value="Genomic_DNA"/>
</dbReference>
<keyword evidence="2" id="KW-0472">Membrane</keyword>
<accession>A0A1F8EDV2</accession>
<feature type="region of interest" description="Disordered" evidence="1">
    <location>
        <begin position="309"/>
        <end position="328"/>
    </location>
</feature>
<dbReference type="Proteomes" id="UP000178520">
    <property type="component" value="Unassembled WGS sequence"/>
</dbReference>
<gene>
    <name evidence="4" type="ORF">A2735_00405</name>
</gene>
<feature type="transmembrane region" description="Helical" evidence="2">
    <location>
        <begin position="7"/>
        <end position="27"/>
    </location>
</feature>
<dbReference type="Gene3D" id="2.60.40.1260">
    <property type="entry name" value="Lamin Tail domain"/>
    <property type="match status" value="1"/>
</dbReference>
<feature type="compositionally biased region" description="Pro residues" evidence="1">
    <location>
        <begin position="134"/>
        <end position="146"/>
    </location>
</feature>
<dbReference type="PROSITE" id="PS51841">
    <property type="entry name" value="LTD"/>
    <property type="match status" value="1"/>
</dbReference>
<name>A0A1F8EDV2_9BACT</name>
<dbReference type="SUPFAM" id="SSF74853">
    <property type="entry name" value="Lamin A/C globular tail domain"/>
    <property type="match status" value="1"/>
</dbReference>
<evidence type="ECO:0000313" key="4">
    <source>
        <dbReference type="EMBL" id="OGM98155.1"/>
    </source>
</evidence>
<feature type="domain" description="LTD" evidence="3">
    <location>
        <begin position="141"/>
        <end position="292"/>
    </location>
</feature>
<dbReference type="STRING" id="1802660.A2735_00405"/>
<dbReference type="Pfam" id="PF00932">
    <property type="entry name" value="LTD"/>
    <property type="match status" value="1"/>
</dbReference>